<sequence length="608" mass="68021">MDTAHLNGNRIYAPIDTQAKEIRLFLLTPGGNTEVPTGVLLPYKLEDCPAYHALSYTWGDASFKIPITVNGCSFMVTGNLYAALEKLRDPDAEVLLWINAISIEQSNLEERSRHVTYMHIVYQQAVSVIVWLDRASKDSAAAFDQIEAICKRCLPWPENEREMNAKFASAIESVITAYLHRRTTHDPWRPLANLFSRPWWQRIWVVQEVAFGHPVVVMCGHRKASMAHLLLAGEAFRQLHFHSPDLLTQDPRLVADNTYVDFLASVVVPTQLLTYQALRREVKDVNLEHRACSDPRDKIFGLLNLVARDQWPCKPDYRSDAKEIFKLAMLKIVELRNDLNILASCKAETNGRWPVSSSHLGKLLQEARLADLPSWIPDWTTVRLSFPLPGGIGSDEAYLNTNNRSRFEVIGNTLFVRGLILGTIQHVSAFYISKGYDARNVRIYQQLGDFLATHGGQTSTNEAVVEADHIKEQLRVEVSILLGDPEILGFNSKSGLSKRNAPTVDEYIAWRMSGVLDVPEAISDAAFKQLLGRRALITETGRRGISCCAIEQGDVVAWVLGCHAPLVLRKSGASESCKIVHRIIGEAYVLDAMVGEMDEGEIGDILLA</sequence>
<name>A0AAN7W3C2_9PEZI</name>
<evidence type="ECO:0000313" key="2">
    <source>
        <dbReference type="EMBL" id="KAK5695515.1"/>
    </source>
</evidence>
<dbReference type="PANTHER" id="PTHR24148:SF73">
    <property type="entry name" value="HET DOMAIN PROTEIN (AFU_ORTHOLOGUE AFUA_8G01020)"/>
    <property type="match status" value="1"/>
</dbReference>
<dbReference type="PANTHER" id="PTHR24148">
    <property type="entry name" value="ANKYRIN REPEAT DOMAIN-CONTAINING PROTEIN 39 HOMOLOG-RELATED"/>
    <property type="match status" value="1"/>
</dbReference>
<evidence type="ECO:0000313" key="3">
    <source>
        <dbReference type="Proteomes" id="UP001310594"/>
    </source>
</evidence>
<dbReference type="InterPro" id="IPR010730">
    <property type="entry name" value="HET"/>
</dbReference>
<accession>A0AAN7W3C2</accession>
<feature type="domain" description="Heterokaryon incompatibility" evidence="1">
    <location>
        <begin position="51"/>
        <end position="208"/>
    </location>
</feature>
<dbReference type="Proteomes" id="UP001310594">
    <property type="component" value="Unassembled WGS sequence"/>
</dbReference>
<protein>
    <recommendedName>
        <fullName evidence="1">Heterokaryon incompatibility domain-containing protein</fullName>
    </recommendedName>
</protein>
<proteinExistence type="predicted"/>
<organism evidence="2 3">
    <name type="scientific">Elasticomyces elasticus</name>
    <dbReference type="NCBI Taxonomy" id="574655"/>
    <lineage>
        <taxon>Eukaryota</taxon>
        <taxon>Fungi</taxon>
        <taxon>Dikarya</taxon>
        <taxon>Ascomycota</taxon>
        <taxon>Pezizomycotina</taxon>
        <taxon>Dothideomycetes</taxon>
        <taxon>Dothideomycetidae</taxon>
        <taxon>Mycosphaerellales</taxon>
        <taxon>Teratosphaeriaceae</taxon>
        <taxon>Elasticomyces</taxon>
    </lineage>
</organism>
<comment type="caution">
    <text evidence="2">The sequence shown here is derived from an EMBL/GenBank/DDBJ whole genome shotgun (WGS) entry which is preliminary data.</text>
</comment>
<reference evidence="2" key="1">
    <citation type="submission" date="2023-08" db="EMBL/GenBank/DDBJ databases">
        <title>Black Yeasts Isolated from many extreme environments.</title>
        <authorList>
            <person name="Coleine C."/>
            <person name="Stajich J.E."/>
            <person name="Selbmann L."/>
        </authorList>
    </citation>
    <scope>NUCLEOTIDE SEQUENCE</scope>
    <source>
        <strain evidence="2">CCFEE 5810</strain>
    </source>
</reference>
<dbReference type="EMBL" id="JAVRQU010000014">
    <property type="protein sequence ID" value="KAK5695515.1"/>
    <property type="molecule type" value="Genomic_DNA"/>
</dbReference>
<gene>
    <name evidence="2" type="ORF">LTR97_009024</name>
</gene>
<dbReference type="InterPro" id="IPR052895">
    <property type="entry name" value="HetReg/Transcr_Mod"/>
</dbReference>
<dbReference type="Pfam" id="PF06985">
    <property type="entry name" value="HET"/>
    <property type="match status" value="1"/>
</dbReference>
<evidence type="ECO:0000259" key="1">
    <source>
        <dbReference type="Pfam" id="PF06985"/>
    </source>
</evidence>
<dbReference type="AlphaFoldDB" id="A0AAN7W3C2"/>